<keyword evidence="3" id="KW-1185">Reference proteome</keyword>
<evidence type="ECO:0000313" key="2">
    <source>
        <dbReference type="EMBL" id="EFJ42470.1"/>
    </source>
</evidence>
<evidence type="ECO:0000313" key="3">
    <source>
        <dbReference type="Proteomes" id="UP000001058"/>
    </source>
</evidence>
<proteinExistence type="predicted"/>
<dbReference type="STRING" id="3068.D8UCY5"/>
<dbReference type="KEGG" id="vcn:VOLCADRAFT_107281"/>
<name>D8UCY5_VOLCA</name>
<evidence type="ECO:0000256" key="1">
    <source>
        <dbReference type="SAM" id="MobiDB-lite"/>
    </source>
</evidence>
<feature type="compositionally biased region" description="Pro residues" evidence="1">
    <location>
        <begin position="45"/>
        <end position="59"/>
    </location>
</feature>
<dbReference type="eggNOG" id="KOG0548">
    <property type="taxonomic scope" value="Eukaryota"/>
</dbReference>
<accession>D8UCY5</accession>
<dbReference type="AlphaFoldDB" id="D8UCY5"/>
<sequence>MGKRKLSKHRFIDKLPAIPAAFASEVQFSAPKAITNYFSKLPEGTPLPAPAPPPAPIPIAPKRGPGRPRKPRTAPARLLPLPFRHYRFVTSTGAPAERRRRHPFGLTRALYSDTDLPPSQVGDTAIWAEPLEMGFRWRQSAGEVHVMATQTAVLRACVGYVLSQIPPGVTVAAVTARGSKGSSNISSNERSAGPSRSFATGVVAVTLVKMHPADGASSDGWWRRCLEGAPVVAWEEVSERDYSTLPPERLEELRRQQARLDLEARDGGGGGDGGGDGKQ</sequence>
<dbReference type="OrthoDB" id="550043at2759"/>
<protein>
    <submittedName>
        <fullName evidence="2">Uncharacterized protein</fullName>
    </submittedName>
</protein>
<feature type="compositionally biased region" description="Gly residues" evidence="1">
    <location>
        <begin position="267"/>
        <end position="279"/>
    </location>
</feature>
<gene>
    <name evidence="2" type="ORF">VOLCADRAFT_107281</name>
</gene>
<dbReference type="Proteomes" id="UP000001058">
    <property type="component" value="Unassembled WGS sequence"/>
</dbReference>
<feature type="compositionally biased region" description="Basic and acidic residues" evidence="1">
    <location>
        <begin position="257"/>
        <end position="266"/>
    </location>
</feature>
<organism evidence="3">
    <name type="scientific">Volvox carteri f. nagariensis</name>
    <dbReference type="NCBI Taxonomy" id="3068"/>
    <lineage>
        <taxon>Eukaryota</taxon>
        <taxon>Viridiplantae</taxon>
        <taxon>Chlorophyta</taxon>
        <taxon>core chlorophytes</taxon>
        <taxon>Chlorophyceae</taxon>
        <taxon>CS clade</taxon>
        <taxon>Chlamydomonadales</taxon>
        <taxon>Volvocaceae</taxon>
        <taxon>Volvox</taxon>
    </lineage>
</organism>
<reference evidence="2 3" key="1">
    <citation type="journal article" date="2010" name="Science">
        <title>Genomic analysis of organismal complexity in the multicellular green alga Volvox carteri.</title>
        <authorList>
            <person name="Prochnik S.E."/>
            <person name="Umen J."/>
            <person name="Nedelcu A.M."/>
            <person name="Hallmann A."/>
            <person name="Miller S.M."/>
            <person name="Nishii I."/>
            <person name="Ferris P."/>
            <person name="Kuo A."/>
            <person name="Mitros T."/>
            <person name="Fritz-Laylin L.K."/>
            <person name="Hellsten U."/>
            <person name="Chapman J."/>
            <person name="Simakov O."/>
            <person name="Rensing S.A."/>
            <person name="Terry A."/>
            <person name="Pangilinan J."/>
            <person name="Kapitonov V."/>
            <person name="Jurka J."/>
            <person name="Salamov A."/>
            <person name="Shapiro H."/>
            <person name="Schmutz J."/>
            <person name="Grimwood J."/>
            <person name="Lindquist E."/>
            <person name="Lucas S."/>
            <person name="Grigoriev I.V."/>
            <person name="Schmitt R."/>
            <person name="Kirk D."/>
            <person name="Rokhsar D.S."/>
        </authorList>
    </citation>
    <scope>NUCLEOTIDE SEQUENCE [LARGE SCALE GENOMIC DNA]</scope>
    <source>
        <strain evidence="3">f. Nagariensis / Eve</strain>
    </source>
</reference>
<feature type="region of interest" description="Disordered" evidence="1">
    <location>
        <begin position="45"/>
        <end position="75"/>
    </location>
</feature>
<dbReference type="GeneID" id="9619590"/>
<feature type="region of interest" description="Disordered" evidence="1">
    <location>
        <begin position="257"/>
        <end position="279"/>
    </location>
</feature>
<dbReference type="EMBL" id="GL378382">
    <property type="protein sequence ID" value="EFJ42470.1"/>
    <property type="molecule type" value="Genomic_DNA"/>
</dbReference>
<dbReference type="InParanoid" id="D8UCY5"/>
<dbReference type="RefSeq" id="XP_002956533.1">
    <property type="nucleotide sequence ID" value="XM_002956487.1"/>
</dbReference>